<keyword evidence="5" id="KW-0808">Transferase</keyword>
<evidence type="ECO:0000256" key="6">
    <source>
        <dbReference type="ARBA" id="ARBA00022691"/>
    </source>
</evidence>
<comment type="function">
    <text evidence="2">Catalyzes the formation of N(7)-methylguanine at position 46 (m7G46) in tRNA.</text>
</comment>
<reference evidence="8 9" key="1">
    <citation type="journal article" date="2014" name="Nature">
        <title>An environmental bacterial taxon with a large and distinct metabolic repertoire.</title>
        <authorList>
            <person name="Wilson M.C."/>
            <person name="Mori T."/>
            <person name="Ruckert C."/>
            <person name="Uria A.R."/>
            <person name="Helf M.J."/>
            <person name="Takada K."/>
            <person name="Gernert C."/>
            <person name="Steffens U.A."/>
            <person name="Heycke N."/>
            <person name="Schmitt S."/>
            <person name="Rinke C."/>
            <person name="Helfrich E.J."/>
            <person name="Brachmann A.O."/>
            <person name="Gurgui C."/>
            <person name="Wakimoto T."/>
            <person name="Kracht M."/>
            <person name="Crusemann M."/>
            <person name="Hentschel U."/>
            <person name="Abe I."/>
            <person name="Matsunaga S."/>
            <person name="Kalinowski J."/>
            <person name="Takeyama H."/>
            <person name="Piel J."/>
        </authorList>
    </citation>
    <scope>NUCLEOTIDE SEQUENCE [LARGE SCALE GENOMIC DNA]</scope>
    <source>
        <strain evidence="9">TSY2</strain>
    </source>
</reference>
<keyword evidence="9" id="KW-1185">Reference proteome</keyword>
<keyword evidence="4" id="KW-0489">Methyltransferase</keyword>
<dbReference type="AlphaFoldDB" id="W4L9W4"/>
<evidence type="ECO:0000256" key="1">
    <source>
        <dbReference type="ARBA" id="ARBA00000142"/>
    </source>
</evidence>
<gene>
    <name evidence="8" type="ORF">ETSY2_49000</name>
</gene>
<evidence type="ECO:0000256" key="7">
    <source>
        <dbReference type="ARBA" id="ARBA00022694"/>
    </source>
</evidence>
<evidence type="ECO:0000256" key="4">
    <source>
        <dbReference type="ARBA" id="ARBA00022603"/>
    </source>
</evidence>
<dbReference type="EC" id="2.1.1.33" evidence="3"/>
<dbReference type="Pfam" id="PF02390">
    <property type="entry name" value="Methyltransf_4"/>
    <property type="match status" value="1"/>
</dbReference>
<comment type="caution">
    <text evidence="8">The sequence shown here is derived from an EMBL/GenBank/DDBJ whole genome shotgun (WGS) entry which is preliminary data.</text>
</comment>
<dbReference type="GO" id="GO:0008176">
    <property type="term" value="F:tRNA (guanine(46)-N7)-methyltransferase activity"/>
    <property type="evidence" value="ECO:0007669"/>
    <property type="project" value="UniProtKB-EC"/>
</dbReference>
<dbReference type="HOGENOM" id="CLU_2859335_0_0_7"/>
<dbReference type="InterPro" id="IPR029063">
    <property type="entry name" value="SAM-dependent_MTases_sf"/>
</dbReference>
<sequence>MVIADIGCAGGDLLAAIHQKLPQARLIGIDIMQQAVADSQHKIPYGRFINSILQKISYLLKVNQ</sequence>
<evidence type="ECO:0000313" key="8">
    <source>
        <dbReference type="EMBL" id="ETW94878.1"/>
    </source>
</evidence>
<accession>W4L9W4</accession>
<keyword evidence="7" id="KW-0819">tRNA processing</keyword>
<keyword evidence="6" id="KW-0949">S-adenosyl-L-methionine</keyword>
<comment type="catalytic activity">
    <reaction evidence="1">
        <text>guanosine(46) in tRNA + S-adenosyl-L-methionine = N(7)-methylguanosine(46) in tRNA + S-adenosyl-L-homocysteine</text>
        <dbReference type="Rhea" id="RHEA:42708"/>
        <dbReference type="Rhea" id="RHEA-COMP:10188"/>
        <dbReference type="Rhea" id="RHEA-COMP:10189"/>
        <dbReference type="ChEBI" id="CHEBI:57856"/>
        <dbReference type="ChEBI" id="CHEBI:59789"/>
        <dbReference type="ChEBI" id="CHEBI:74269"/>
        <dbReference type="ChEBI" id="CHEBI:74480"/>
        <dbReference type="EC" id="2.1.1.33"/>
    </reaction>
</comment>
<evidence type="ECO:0000313" key="9">
    <source>
        <dbReference type="Proteomes" id="UP000019140"/>
    </source>
</evidence>
<evidence type="ECO:0000256" key="5">
    <source>
        <dbReference type="ARBA" id="ARBA00022679"/>
    </source>
</evidence>
<dbReference type="SUPFAM" id="SSF53335">
    <property type="entry name" value="S-adenosyl-L-methionine-dependent methyltransferases"/>
    <property type="match status" value="1"/>
</dbReference>
<evidence type="ECO:0000256" key="2">
    <source>
        <dbReference type="ARBA" id="ARBA00003015"/>
    </source>
</evidence>
<protein>
    <recommendedName>
        <fullName evidence="3">tRNA (guanine(46)-N(7))-methyltransferase</fullName>
        <ecNumber evidence="3">2.1.1.33</ecNumber>
    </recommendedName>
</protein>
<dbReference type="Gene3D" id="3.40.50.150">
    <property type="entry name" value="Vaccinia Virus protein VP39"/>
    <property type="match status" value="1"/>
</dbReference>
<proteinExistence type="predicted"/>
<dbReference type="InterPro" id="IPR003358">
    <property type="entry name" value="tRNA_(Gua-N-7)_MeTrfase_Trmb"/>
</dbReference>
<dbReference type="Proteomes" id="UP000019140">
    <property type="component" value="Unassembled WGS sequence"/>
</dbReference>
<evidence type="ECO:0000256" key="3">
    <source>
        <dbReference type="ARBA" id="ARBA00011977"/>
    </source>
</evidence>
<dbReference type="EMBL" id="AZHX01002391">
    <property type="protein sequence ID" value="ETW94878.1"/>
    <property type="molecule type" value="Genomic_DNA"/>
</dbReference>
<organism evidence="8 9">
    <name type="scientific">Candidatus Entotheonella gemina</name>
    <dbReference type="NCBI Taxonomy" id="1429439"/>
    <lineage>
        <taxon>Bacteria</taxon>
        <taxon>Pseudomonadati</taxon>
        <taxon>Nitrospinota/Tectimicrobiota group</taxon>
        <taxon>Candidatus Tectimicrobiota</taxon>
        <taxon>Candidatus Entotheonellia</taxon>
        <taxon>Candidatus Entotheonellales</taxon>
        <taxon>Candidatus Entotheonellaceae</taxon>
        <taxon>Candidatus Entotheonella</taxon>
    </lineage>
</organism>
<name>W4L9W4_9BACT</name>